<evidence type="ECO:0000256" key="4">
    <source>
        <dbReference type="SAM" id="Coils"/>
    </source>
</evidence>
<dbReference type="GeneID" id="108734661"/>
<dbReference type="InterPro" id="IPR011011">
    <property type="entry name" value="Znf_FYVE_PHD"/>
</dbReference>
<feature type="coiled-coil region" evidence="4">
    <location>
        <begin position="151"/>
        <end position="178"/>
    </location>
</feature>
<dbReference type="Proteomes" id="UP000192223">
    <property type="component" value="Unplaced"/>
</dbReference>
<gene>
    <name evidence="7" type="primary">LOC108734661</name>
</gene>
<dbReference type="InterPro" id="IPR019786">
    <property type="entry name" value="Zinc_finger_PHD-type_CS"/>
</dbReference>
<feature type="compositionally biased region" description="Polar residues" evidence="5">
    <location>
        <begin position="210"/>
        <end position="224"/>
    </location>
</feature>
<keyword evidence="3" id="KW-0862">Zinc</keyword>
<dbReference type="KEGG" id="apln:108734661"/>
<evidence type="ECO:0000256" key="5">
    <source>
        <dbReference type="SAM" id="MobiDB-lite"/>
    </source>
</evidence>
<protein>
    <submittedName>
        <fullName evidence="7">Uncharacterized protein LOC108734661</fullName>
    </submittedName>
</protein>
<keyword evidence="4" id="KW-0175">Coiled coil</keyword>
<evidence type="ECO:0000313" key="6">
    <source>
        <dbReference type="Proteomes" id="UP000192223"/>
    </source>
</evidence>
<dbReference type="InParanoid" id="A0A1W4WP39"/>
<dbReference type="OrthoDB" id="5989141at2759"/>
<sequence>MPQNRMSVCSKCQDPLPEFDFVTCSSCKGKLHYECAGVRESNWRKCSLELKRNWKCYACRQRQDIRYNERNGEIPNNHSGNGNNQTVATKPDTVATKNYNESGVSPVIESLKVIVKQLTKDELSEVKRKISDIESVFTTYSEKQDEFSVLTNKLTKEYSKLKNECDHLQELNRKIEGDVTDVKLKAEEMRCVCSMQSVKPKDHYLLPKLSNPSMSSRRSIQSPPKKSYQIPKRLSLIPIRPRKSTEATSLRTYESNRDLVSYTSGKALTHIYDYEAFGRYIANEISSLTIDKNQRKLRLDIIKLCLDYHDKEDDDNNIFPHKQINTE</sequence>
<dbReference type="GO" id="GO:0008270">
    <property type="term" value="F:zinc ion binding"/>
    <property type="evidence" value="ECO:0007669"/>
    <property type="project" value="UniProtKB-KW"/>
</dbReference>
<feature type="region of interest" description="Disordered" evidence="5">
    <location>
        <begin position="207"/>
        <end position="226"/>
    </location>
</feature>
<reference evidence="7" key="1">
    <citation type="submission" date="2025-08" db="UniProtKB">
        <authorList>
            <consortium name="RefSeq"/>
        </authorList>
    </citation>
    <scope>IDENTIFICATION</scope>
    <source>
        <tissue evidence="7">Entire body</tissue>
    </source>
</reference>
<dbReference type="SUPFAM" id="SSF57903">
    <property type="entry name" value="FYVE/PHD zinc finger"/>
    <property type="match status" value="1"/>
</dbReference>
<keyword evidence="6" id="KW-1185">Reference proteome</keyword>
<keyword evidence="2" id="KW-0863">Zinc-finger</keyword>
<evidence type="ECO:0000256" key="1">
    <source>
        <dbReference type="ARBA" id="ARBA00022723"/>
    </source>
</evidence>
<dbReference type="PROSITE" id="PS01359">
    <property type="entry name" value="ZF_PHD_1"/>
    <property type="match status" value="1"/>
</dbReference>
<evidence type="ECO:0000256" key="3">
    <source>
        <dbReference type="ARBA" id="ARBA00022833"/>
    </source>
</evidence>
<name>A0A1W4WP39_AGRPL</name>
<proteinExistence type="predicted"/>
<evidence type="ECO:0000313" key="7">
    <source>
        <dbReference type="RefSeq" id="XP_018321805.1"/>
    </source>
</evidence>
<dbReference type="RefSeq" id="XP_018321805.1">
    <property type="nucleotide sequence ID" value="XM_018466303.1"/>
</dbReference>
<accession>A0A1W4WP39</accession>
<dbReference type="AlphaFoldDB" id="A0A1W4WP39"/>
<keyword evidence="1" id="KW-0479">Metal-binding</keyword>
<organism evidence="6 7">
    <name type="scientific">Agrilus planipennis</name>
    <name type="common">Emerald ash borer</name>
    <name type="synonym">Agrilus marcopoli</name>
    <dbReference type="NCBI Taxonomy" id="224129"/>
    <lineage>
        <taxon>Eukaryota</taxon>
        <taxon>Metazoa</taxon>
        <taxon>Ecdysozoa</taxon>
        <taxon>Arthropoda</taxon>
        <taxon>Hexapoda</taxon>
        <taxon>Insecta</taxon>
        <taxon>Pterygota</taxon>
        <taxon>Neoptera</taxon>
        <taxon>Endopterygota</taxon>
        <taxon>Coleoptera</taxon>
        <taxon>Polyphaga</taxon>
        <taxon>Elateriformia</taxon>
        <taxon>Buprestoidea</taxon>
        <taxon>Buprestidae</taxon>
        <taxon>Agrilinae</taxon>
        <taxon>Agrilus</taxon>
    </lineage>
</organism>
<evidence type="ECO:0000256" key="2">
    <source>
        <dbReference type="ARBA" id="ARBA00022771"/>
    </source>
</evidence>